<protein>
    <submittedName>
        <fullName evidence="1">Uncharacterized protein</fullName>
    </submittedName>
</protein>
<name>A0AA48L5K0_9TREE</name>
<dbReference type="RefSeq" id="XP_060457659.1">
    <property type="nucleotide sequence ID" value="XM_060601136.1"/>
</dbReference>
<accession>A0AA48L5K0</accession>
<proteinExistence type="predicted"/>
<dbReference type="GeneID" id="85496264"/>
<gene>
    <name evidence="1" type="ORF">CcaverHIS019_0500220</name>
</gene>
<evidence type="ECO:0000313" key="1">
    <source>
        <dbReference type="EMBL" id="BEI92394.1"/>
    </source>
</evidence>
<sequence>MSRLDAQAFPHIWELIESYASHKLLLRLRLVYRASCVKATRALFSHVEIRAQSRTTEGNPAFAFSFGDGPLPLQPSRMMGPVDLPEHTGWEDTRVLDVRVNIHDVQPYLIGLEVVRRYPGVCLAPPAFTYVDVIRAPFVGRARVHPTGYLTERHVFVVLYDVAAPTDPTVHLTFPQAPAGEDAVFVFRSSVLAEPTPSRMPRSEQAETFLRTIFCFVAQSSHASYTLVGLENVPPFTLALELGLDPDDTVHRAEVRPESWAAFVADHVVRHIHALGPHQDITMEHIRLLTMRGFRTEVGDEAWFRETMMDVDLAHLQGSVVL</sequence>
<evidence type="ECO:0000313" key="2">
    <source>
        <dbReference type="Proteomes" id="UP001233271"/>
    </source>
</evidence>
<dbReference type="Proteomes" id="UP001233271">
    <property type="component" value="Chromosome 5"/>
</dbReference>
<dbReference type="EMBL" id="AP028216">
    <property type="protein sequence ID" value="BEI92394.1"/>
    <property type="molecule type" value="Genomic_DNA"/>
</dbReference>
<dbReference type="KEGG" id="ccac:CcaHIS019_0500220"/>
<organism evidence="1 2">
    <name type="scientific">Cutaneotrichosporon cavernicola</name>
    <dbReference type="NCBI Taxonomy" id="279322"/>
    <lineage>
        <taxon>Eukaryota</taxon>
        <taxon>Fungi</taxon>
        <taxon>Dikarya</taxon>
        <taxon>Basidiomycota</taxon>
        <taxon>Agaricomycotina</taxon>
        <taxon>Tremellomycetes</taxon>
        <taxon>Trichosporonales</taxon>
        <taxon>Trichosporonaceae</taxon>
        <taxon>Cutaneotrichosporon</taxon>
    </lineage>
</organism>
<reference evidence="1" key="1">
    <citation type="journal article" date="2023" name="BMC Genomics">
        <title>Chromosome-level genome assemblies of Cutaneotrichosporon spp. (Trichosporonales, Basidiomycota) reveal imbalanced evolution between nucleotide sequences and chromosome synteny.</title>
        <authorList>
            <person name="Kobayashi Y."/>
            <person name="Kayamori A."/>
            <person name="Aoki K."/>
            <person name="Shiwa Y."/>
            <person name="Matsutani M."/>
            <person name="Fujita N."/>
            <person name="Sugita T."/>
            <person name="Iwasaki W."/>
            <person name="Tanaka N."/>
            <person name="Takashima M."/>
        </authorList>
    </citation>
    <scope>NUCLEOTIDE SEQUENCE</scope>
    <source>
        <strain evidence="1">HIS019</strain>
    </source>
</reference>
<keyword evidence="2" id="KW-1185">Reference proteome</keyword>
<dbReference type="AlphaFoldDB" id="A0AA48L5K0"/>